<dbReference type="AlphaFoldDB" id="A0A345T2R0"/>
<gene>
    <name evidence="2" type="ORF">C7M71_025570</name>
</gene>
<evidence type="ECO:0000256" key="1">
    <source>
        <dbReference type="SAM" id="MobiDB-lite"/>
    </source>
</evidence>
<accession>A0A345T2R0</accession>
<sequence length="252" mass="27756">MRTVALHVRAGPRSQPQSRRHPWCTVRQLGQRQGSAQCAVPEVYGPAGFRPCGRKPPRHRGHHELRLAGGSPHVLFDIDPASSTGDLLRADEQKIADLVHHQETARFLWETGIPHCSGLFLMTSAVAAANPGAPGGAIEPEDEVELDAWEDRDLLKIGYISVRDAGVYIDRDTGVVYVSPGAEELYEPVNADVSAFAYTLLLIAREIPGEDPDQEDLSRAEESVRNEVGTRDSIAFAQPDGLWSEYFDSFLY</sequence>
<dbReference type="EMBL" id="CP031264">
    <property type="protein sequence ID" value="AXI80265.1"/>
    <property type="molecule type" value="Genomic_DNA"/>
</dbReference>
<organism evidence="2 3">
    <name type="scientific">Peterkaempfera bronchialis</name>
    <dbReference type="NCBI Taxonomy" id="2126346"/>
    <lineage>
        <taxon>Bacteria</taxon>
        <taxon>Bacillati</taxon>
        <taxon>Actinomycetota</taxon>
        <taxon>Actinomycetes</taxon>
        <taxon>Kitasatosporales</taxon>
        <taxon>Streptomycetaceae</taxon>
        <taxon>Peterkaempfera</taxon>
    </lineage>
</organism>
<dbReference type="Proteomes" id="UP000249340">
    <property type="component" value="Chromosome"/>
</dbReference>
<evidence type="ECO:0000313" key="3">
    <source>
        <dbReference type="Proteomes" id="UP000249340"/>
    </source>
</evidence>
<proteinExistence type="predicted"/>
<evidence type="ECO:0000313" key="2">
    <source>
        <dbReference type="EMBL" id="AXI80265.1"/>
    </source>
</evidence>
<feature type="region of interest" description="Disordered" evidence="1">
    <location>
        <begin position="1"/>
        <end position="21"/>
    </location>
</feature>
<protein>
    <recommendedName>
        <fullName evidence="4">SUKH-4 immunity protein</fullName>
    </recommendedName>
</protein>
<dbReference type="InterPro" id="IPR025851">
    <property type="entry name" value="SUKH-4"/>
</dbReference>
<dbReference type="OrthoDB" id="3854834at2"/>
<reference evidence="3" key="1">
    <citation type="submission" date="2018-07" db="EMBL/GenBank/DDBJ databases">
        <title>Streptacidiphilus bronchialis DSM 106435 chromosome.</title>
        <authorList>
            <person name="Batra D."/>
            <person name="Gulvik C.A."/>
        </authorList>
    </citation>
    <scope>NUCLEOTIDE SEQUENCE [LARGE SCALE GENOMIC DNA]</scope>
    <source>
        <strain evidence="3">DSM 106435</strain>
    </source>
</reference>
<dbReference type="KEGG" id="stri:C7M71_025570"/>
<dbReference type="Pfam" id="PF14435">
    <property type="entry name" value="SUKH-4"/>
    <property type="match status" value="1"/>
</dbReference>
<keyword evidence="3" id="KW-1185">Reference proteome</keyword>
<name>A0A345T2R0_9ACTN</name>
<evidence type="ECO:0008006" key="4">
    <source>
        <dbReference type="Google" id="ProtNLM"/>
    </source>
</evidence>